<dbReference type="RefSeq" id="XP_070141772.1">
    <property type="nucleotide sequence ID" value="XM_070285671.1"/>
</dbReference>
<sequence length="525" mass="57907">MQETMQVEIRDLDEMTSGEEVTMALFAGEDCDIPSNAAPRMRKAFGGTQTATVSLRPDHARRLLDKGKIRIGWVEMQCLRLSSQGHTKLLLQMRGRRPQALHVPSQAQVYPMHQRRQTRGAAQDLLSQTVFEEKIDIAVLSEPYKSKAEGVWQQSADGGAAIWSCGQSPGHLSQRASRPGYARAKVQATTIYSCYLAPSLHIDAFRDILQEIARDARGRSPVLIAGDFNAWSTAWGISKTTQRGTILLDALATLDVCLLNDGARCTYSKTGRESIIDLTFASPELCRTSHWKVTDLLTYSDHAAIITQTTHSQQGPSLRQSAYKVHTLNADTLPSSMDGNVITGDANTCADILAARIKAACDVAMASSTRGNGRRPVPWWNHEISVARSECLSARRRCQRSRGRPTQELLETRYKEKKKALKIAIKTSKSRCFQELCDAADQEPFGSAYELVMGKLYRPPTPTSQEQLGAIISTLFPSQPPLVLPNIAASEAIFTNEEEILCALAAARQQKPLVPMAFPTLHCMP</sequence>
<dbReference type="PANTHER" id="PTHR33273">
    <property type="entry name" value="DOMAIN-CONTAINING PROTEIN, PUTATIVE-RELATED"/>
    <property type="match status" value="1"/>
</dbReference>
<evidence type="ECO:0000313" key="2">
    <source>
        <dbReference type="Proteomes" id="UP001652661"/>
    </source>
</evidence>
<dbReference type="InterPro" id="IPR005135">
    <property type="entry name" value="Endo/exonuclease/phosphatase"/>
</dbReference>
<dbReference type="Proteomes" id="UP001652661">
    <property type="component" value="Chromosome 2L"/>
</dbReference>
<accession>A0ABM4GGC7</accession>
<evidence type="ECO:0000259" key="1">
    <source>
        <dbReference type="Pfam" id="PF14529"/>
    </source>
</evidence>
<dbReference type="CDD" id="cd09077">
    <property type="entry name" value="R1-I-EN"/>
    <property type="match status" value="1"/>
</dbReference>
<protein>
    <recommendedName>
        <fullName evidence="1">Endonuclease/exonuclease/phosphatase domain-containing protein</fullName>
    </recommendedName>
</protein>
<dbReference type="Pfam" id="PF14529">
    <property type="entry name" value="Exo_endo_phos_2"/>
    <property type="match status" value="1"/>
</dbReference>
<evidence type="ECO:0000313" key="3">
    <source>
        <dbReference type="RefSeq" id="XP_070141772.1"/>
    </source>
</evidence>
<proteinExistence type="predicted"/>
<dbReference type="SUPFAM" id="SSF56219">
    <property type="entry name" value="DNase I-like"/>
    <property type="match status" value="1"/>
</dbReference>
<reference evidence="3" key="2">
    <citation type="submission" date="2025-08" db="UniProtKB">
        <authorList>
            <consortium name="RefSeq"/>
        </authorList>
    </citation>
    <scope>IDENTIFICATION</scope>
    <source>
        <strain evidence="3">14028-0561.14</strain>
        <tissue evidence="3">Whole fly</tissue>
    </source>
</reference>
<organism evidence="2 3">
    <name type="scientific">Drosophila kikkawai</name>
    <name type="common">Fruit fly</name>
    <dbReference type="NCBI Taxonomy" id="30033"/>
    <lineage>
        <taxon>Eukaryota</taxon>
        <taxon>Metazoa</taxon>
        <taxon>Ecdysozoa</taxon>
        <taxon>Arthropoda</taxon>
        <taxon>Hexapoda</taxon>
        <taxon>Insecta</taxon>
        <taxon>Pterygota</taxon>
        <taxon>Neoptera</taxon>
        <taxon>Endopterygota</taxon>
        <taxon>Diptera</taxon>
        <taxon>Brachycera</taxon>
        <taxon>Muscomorpha</taxon>
        <taxon>Ephydroidea</taxon>
        <taxon>Drosophilidae</taxon>
        <taxon>Drosophila</taxon>
        <taxon>Sophophora</taxon>
    </lineage>
</organism>
<feature type="domain" description="Endonuclease/exonuclease/phosphatase" evidence="1">
    <location>
        <begin position="190"/>
        <end position="306"/>
    </location>
</feature>
<dbReference type="Gene3D" id="3.60.10.10">
    <property type="entry name" value="Endonuclease/exonuclease/phosphatase"/>
    <property type="match status" value="1"/>
</dbReference>
<dbReference type="GeneID" id="138928516"/>
<gene>
    <name evidence="3" type="primary">LOC138928516</name>
</gene>
<dbReference type="InterPro" id="IPR036691">
    <property type="entry name" value="Endo/exonu/phosph_ase_sf"/>
</dbReference>
<name>A0ABM4GGC7_DROKI</name>
<keyword evidence="2" id="KW-1185">Reference proteome</keyword>
<reference evidence="2" key="1">
    <citation type="submission" date="2025-05" db="UniProtKB">
        <authorList>
            <consortium name="RefSeq"/>
        </authorList>
    </citation>
    <scope>NUCLEOTIDE SEQUENCE [LARGE SCALE GENOMIC DNA]</scope>
    <source>
        <strain evidence="2">14028-0561.14</strain>
    </source>
</reference>
<dbReference type="PANTHER" id="PTHR33273:SF4">
    <property type="entry name" value="ENDONUCLEASE_EXONUCLEASE_PHOSPHATASE DOMAIN-CONTAINING PROTEIN"/>
    <property type="match status" value="1"/>
</dbReference>